<dbReference type="EMBL" id="CAEZSL010000179">
    <property type="protein sequence ID" value="CAB4551923.1"/>
    <property type="molecule type" value="Genomic_DNA"/>
</dbReference>
<sequence>MRPLLLSHKRPILFGAALFCFVTGCSTTSENYKSEGEKFLESSDQARIAGYKFSNALCDTPQSIKVGTQYACSATDNDGDSWEFIIEITGDRELTVITGDVVR</sequence>
<gene>
    <name evidence="1" type="ORF">UFOPK1421_01338</name>
</gene>
<protein>
    <submittedName>
        <fullName evidence="1">Unannotated protein</fullName>
    </submittedName>
</protein>
<dbReference type="AlphaFoldDB" id="A0A6J6CP59"/>
<reference evidence="1" key="1">
    <citation type="submission" date="2020-05" db="EMBL/GenBank/DDBJ databases">
        <authorList>
            <person name="Chiriac C."/>
            <person name="Salcher M."/>
            <person name="Ghai R."/>
            <person name="Kavagutti S V."/>
        </authorList>
    </citation>
    <scope>NUCLEOTIDE SEQUENCE</scope>
</reference>
<proteinExistence type="predicted"/>
<evidence type="ECO:0000313" key="1">
    <source>
        <dbReference type="EMBL" id="CAB4551923.1"/>
    </source>
</evidence>
<organism evidence="1">
    <name type="scientific">freshwater metagenome</name>
    <dbReference type="NCBI Taxonomy" id="449393"/>
    <lineage>
        <taxon>unclassified sequences</taxon>
        <taxon>metagenomes</taxon>
        <taxon>ecological metagenomes</taxon>
    </lineage>
</organism>
<dbReference type="PROSITE" id="PS51257">
    <property type="entry name" value="PROKAR_LIPOPROTEIN"/>
    <property type="match status" value="1"/>
</dbReference>
<accession>A0A6J6CP59</accession>
<name>A0A6J6CP59_9ZZZZ</name>